<dbReference type="PANTHER" id="PTHR34408">
    <property type="entry name" value="FAMILY PROTEIN, PUTATIVE-RELATED"/>
    <property type="match status" value="1"/>
</dbReference>
<dbReference type="AlphaFoldDB" id="A2FWA9"/>
<dbReference type="InterPro" id="IPR052354">
    <property type="entry name" value="Cell_Wall_Dynamics_Protein"/>
</dbReference>
<dbReference type="KEGG" id="tva:4748502"/>
<dbReference type="RefSeq" id="XP_001303741.1">
    <property type="nucleotide sequence ID" value="XM_001303740.1"/>
</dbReference>
<gene>
    <name evidence="2" type="ORF">TVAG_094800</name>
</gene>
<organism evidence="2 3">
    <name type="scientific">Trichomonas vaginalis (strain ATCC PRA-98 / G3)</name>
    <dbReference type="NCBI Taxonomy" id="412133"/>
    <lineage>
        <taxon>Eukaryota</taxon>
        <taxon>Metamonada</taxon>
        <taxon>Parabasalia</taxon>
        <taxon>Trichomonadida</taxon>
        <taxon>Trichomonadidae</taxon>
        <taxon>Trichomonas</taxon>
    </lineage>
</organism>
<dbReference type="STRING" id="5722.A2FWA9"/>
<dbReference type="EMBL" id="DS114081">
    <property type="protein sequence ID" value="EAX90811.1"/>
    <property type="molecule type" value="Genomic_DNA"/>
</dbReference>
<keyword evidence="3" id="KW-1185">Reference proteome</keyword>
<dbReference type="SUPFAM" id="SSF53955">
    <property type="entry name" value="Lysozyme-like"/>
    <property type="match status" value="1"/>
</dbReference>
<dbReference type="InParanoid" id="A2FWA9"/>
<dbReference type="Proteomes" id="UP000001542">
    <property type="component" value="Unassembled WGS sequence"/>
</dbReference>
<name>A2FWA9_TRIV3</name>
<accession>A2FWA9</accession>
<dbReference type="Pfam" id="PF08239">
    <property type="entry name" value="SH3_3"/>
    <property type="match status" value="2"/>
</dbReference>
<dbReference type="SMR" id="A2FWA9"/>
<reference evidence="2" key="2">
    <citation type="journal article" date="2007" name="Science">
        <title>Draft genome sequence of the sexually transmitted pathogen Trichomonas vaginalis.</title>
        <authorList>
            <person name="Carlton J.M."/>
            <person name="Hirt R.P."/>
            <person name="Silva J.C."/>
            <person name="Delcher A.L."/>
            <person name="Schatz M."/>
            <person name="Zhao Q."/>
            <person name="Wortman J.R."/>
            <person name="Bidwell S.L."/>
            <person name="Alsmark U.C.M."/>
            <person name="Besteiro S."/>
            <person name="Sicheritz-Ponten T."/>
            <person name="Noel C.J."/>
            <person name="Dacks J.B."/>
            <person name="Foster P.G."/>
            <person name="Simillion C."/>
            <person name="Van de Peer Y."/>
            <person name="Miranda-Saavedra D."/>
            <person name="Barton G.J."/>
            <person name="Westrop G.D."/>
            <person name="Mueller S."/>
            <person name="Dessi D."/>
            <person name="Fiori P.L."/>
            <person name="Ren Q."/>
            <person name="Paulsen I."/>
            <person name="Zhang H."/>
            <person name="Bastida-Corcuera F.D."/>
            <person name="Simoes-Barbosa A."/>
            <person name="Brown M.T."/>
            <person name="Hayes R.D."/>
            <person name="Mukherjee M."/>
            <person name="Okumura C.Y."/>
            <person name="Schneider R."/>
            <person name="Smith A.J."/>
            <person name="Vanacova S."/>
            <person name="Villalvazo M."/>
            <person name="Haas B.J."/>
            <person name="Pertea M."/>
            <person name="Feldblyum T.V."/>
            <person name="Utterback T.R."/>
            <person name="Shu C.L."/>
            <person name="Osoegawa K."/>
            <person name="de Jong P.J."/>
            <person name="Hrdy I."/>
            <person name="Horvathova L."/>
            <person name="Zubacova Z."/>
            <person name="Dolezal P."/>
            <person name="Malik S.B."/>
            <person name="Logsdon J.M. Jr."/>
            <person name="Henze K."/>
            <person name="Gupta A."/>
            <person name="Wang C.C."/>
            <person name="Dunne R.L."/>
            <person name="Upcroft J.A."/>
            <person name="Upcroft P."/>
            <person name="White O."/>
            <person name="Salzberg S.L."/>
            <person name="Tang P."/>
            <person name="Chiu C.-H."/>
            <person name="Lee Y.-S."/>
            <person name="Embley T.M."/>
            <person name="Coombs G.H."/>
            <person name="Mottram J.C."/>
            <person name="Tachezy J."/>
            <person name="Fraser-Liggett C.M."/>
            <person name="Johnson P.J."/>
        </authorList>
    </citation>
    <scope>NUCLEOTIDE SEQUENCE [LARGE SCALE GENOMIC DNA]</scope>
    <source>
        <strain evidence="2">G3</strain>
    </source>
</reference>
<protein>
    <recommendedName>
        <fullName evidence="1">SH3b domain-containing protein</fullName>
    </recommendedName>
</protein>
<dbReference type="PANTHER" id="PTHR34408:SF1">
    <property type="entry name" value="GLYCOSYL HYDROLASE FAMILY 19 DOMAIN-CONTAINING PROTEIN HI_1415"/>
    <property type="match status" value="1"/>
</dbReference>
<dbReference type="InterPro" id="IPR023346">
    <property type="entry name" value="Lysozyme-like_dom_sf"/>
</dbReference>
<reference evidence="2" key="1">
    <citation type="submission" date="2006-10" db="EMBL/GenBank/DDBJ databases">
        <authorList>
            <person name="Amadeo P."/>
            <person name="Zhao Q."/>
            <person name="Wortman J."/>
            <person name="Fraser-Liggett C."/>
            <person name="Carlton J."/>
        </authorList>
    </citation>
    <scope>NUCLEOTIDE SEQUENCE</scope>
    <source>
        <strain evidence="2">G3</strain>
    </source>
</reference>
<evidence type="ECO:0000313" key="2">
    <source>
        <dbReference type="EMBL" id="EAX90811.1"/>
    </source>
</evidence>
<dbReference type="Gene3D" id="1.10.530.10">
    <property type="match status" value="1"/>
</dbReference>
<dbReference type="Gene3D" id="2.30.30.40">
    <property type="entry name" value="SH3 Domains"/>
    <property type="match status" value="2"/>
</dbReference>
<dbReference type="PROSITE" id="PS51781">
    <property type="entry name" value="SH3B"/>
    <property type="match status" value="1"/>
</dbReference>
<dbReference type="SMART" id="SM00287">
    <property type="entry name" value="SH3b"/>
    <property type="match status" value="2"/>
</dbReference>
<dbReference type="InterPro" id="IPR003646">
    <property type="entry name" value="SH3-like_bac-type"/>
</dbReference>
<dbReference type="VEuPathDB" id="TrichDB:TVAGG3_0173730"/>
<evidence type="ECO:0000313" key="3">
    <source>
        <dbReference type="Proteomes" id="UP000001542"/>
    </source>
</evidence>
<proteinExistence type="predicted"/>
<feature type="domain" description="SH3b" evidence="1">
    <location>
        <begin position="28"/>
        <end position="91"/>
    </location>
</feature>
<sequence>MLSILFTECLRSSRHRRTHYAVSPVSNGASATVIPSVGVNVRNGPSTSNARIGGLGCGASVPVIGREGSWWKVNFNGQTGYVYAENVRVPGVVTSDNGINVRSGPGTNYARVGGVYYRQTLQITNCQNNFYFIGNGWVYADYVAVDYNQGGGGGGGGGGSGRVNDGQMRAMGWSNYNLGDLNRCLSIFSITTSERIRHFIAQCSVESGYGKWTRELSDGSQYEYRRDLGNTQPGDGPRFKGAGYLQLTGRANYQQFANYINDQNVMSGVNYVATNYPWTSAGHYWMKRGINNLCDRGAGVEAITRVVNGGTRALNERIAAYNKARGIF</sequence>
<dbReference type="VEuPathDB" id="TrichDB:TVAG_094800"/>
<evidence type="ECO:0000259" key="1">
    <source>
        <dbReference type="PROSITE" id="PS51781"/>
    </source>
</evidence>